<dbReference type="EMBL" id="CM042021">
    <property type="protein sequence ID" value="KAI3819798.1"/>
    <property type="molecule type" value="Genomic_DNA"/>
</dbReference>
<evidence type="ECO:0000313" key="2">
    <source>
        <dbReference type="Proteomes" id="UP001056120"/>
    </source>
</evidence>
<comment type="caution">
    <text evidence="1">The sequence shown here is derived from an EMBL/GenBank/DDBJ whole genome shotgun (WGS) entry which is preliminary data.</text>
</comment>
<proteinExistence type="predicted"/>
<evidence type="ECO:0000313" key="1">
    <source>
        <dbReference type="EMBL" id="KAI3819798.1"/>
    </source>
</evidence>
<name>A0ACB9JJF8_9ASTR</name>
<sequence length="116" mass="13296">MSLSPFNLGVNVHVLHCRSFSDDELRNNAAHVVTCNDQQREIVVSQNIDGQQIDRVFTLDKAVEMMGVYDCESNCKLLSCICKKFMESKSIQVIKRFTKTFNLPVQQLLKEVLLKM</sequence>
<reference evidence="1 2" key="2">
    <citation type="journal article" date="2022" name="Mol. Ecol. Resour.">
        <title>The genomes of chicory, endive, great burdock and yacon provide insights into Asteraceae paleo-polyploidization history and plant inulin production.</title>
        <authorList>
            <person name="Fan W."/>
            <person name="Wang S."/>
            <person name="Wang H."/>
            <person name="Wang A."/>
            <person name="Jiang F."/>
            <person name="Liu H."/>
            <person name="Zhao H."/>
            <person name="Xu D."/>
            <person name="Zhang Y."/>
        </authorList>
    </citation>
    <scope>NUCLEOTIDE SEQUENCE [LARGE SCALE GENOMIC DNA]</scope>
    <source>
        <strain evidence="2">cv. Yunnan</strain>
        <tissue evidence="1">Leaves</tissue>
    </source>
</reference>
<protein>
    <submittedName>
        <fullName evidence="1">Uncharacterized protein</fullName>
    </submittedName>
</protein>
<organism evidence="1 2">
    <name type="scientific">Smallanthus sonchifolius</name>
    <dbReference type="NCBI Taxonomy" id="185202"/>
    <lineage>
        <taxon>Eukaryota</taxon>
        <taxon>Viridiplantae</taxon>
        <taxon>Streptophyta</taxon>
        <taxon>Embryophyta</taxon>
        <taxon>Tracheophyta</taxon>
        <taxon>Spermatophyta</taxon>
        <taxon>Magnoliopsida</taxon>
        <taxon>eudicotyledons</taxon>
        <taxon>Gunneridae</taxon>
        <taxon>Pentapetalae</taxon>
        <taxon>asterids</taxon>
        <taxon>campanulids</taxon>
        <taxon>Asterales</taxon>
        <taxon>Asteraceae</taxon>
        <taxon>Asteroideae</taxon>
        <taxon>Heliantheae alliance</taxon>
        <taxon>Millerieae</taxon>
        <taxon>Smallanthus</taxon>
    </lineage>
</organism>
<gene>
    <name evidence="1" type="ORF">L1987_13650</name>
</gene>
<keyword evidence="2" id="KW-1185">Reference proteome</keyword>
<accession>A0ACB9JJF8</accession>
<dbReference type="Proteomes" id="UP001056120">
    <property type="component" value="Linkage Group LG04"/>
</dbReference>
<reference evidence="2" key="1">
    <citation type="journal article" date="2022" name="Mol. Ecol. Resour.">
        <title>The genomes of chicory, endive, great burdock and yacon provide insights into Asteraceae palaeo-polyploidization history and plant inulin production.</title>
        <authorList>
            <person name="Fan W."/>
            <person name="Wang S."/>
            <person name="Wang H."/>
            <person name="Wang A."/>
            <person name="Jiang F."/>
            <person name="Liu H."/>
            <person name="Zhao H."/>
            <person name="Xu D."/>
            <person name="Zhang Y."/>
        </authorList>
    </citation>
    <scope>NUCLEOTIDE SEQUENCE [LARGE SCALE GENOMIC DNA]</scope>
    <source>
        <strain evidence="2">cv. Yunnan</strain>
    </source>
</reference>